<gene>
    <name evidence="2" type="ORF">TWF481_002933</name>
</gene>
<evidence type="ECO:0000313" key="2">
    <source>
        <dbReference type="EMBL" id="KAK6495888.1"/>
    </source>
</evidence>
<evidence type="ECO:0000256" key="1">
    <source>
        <dbReference type="SAM" id="Coils"/>
    </source>
</evidence>
<feature type="coiled-coil region" evidence="1">
    <location>
        <begin position="61"/>
        <end position="102"/>
    </location>
</feature>
<name>A0AAV9VTF0_9PEZI</name>
<comment type="caution">
    <text evidence="2">The sequence shown here is derived from an EMBL/GenBank/DDBJ whole genome shotgun (WGS) entry which is preliminary data.</text>
</comment>
<keyword evidence="3" id="KW-1185">Reference proteome</keyword>
<keyword evidence="1" id="KW-0175">Coiled coil</keyword>
<organism evidence="2 3">
    <name type="scientific">Arthrobotrys musiformis</name>
    <dbReference type="NCBI Taxonomy" id="47236"/>
    <lineage>
        <taxon>Eukaryota</taxon>
        <taxon>Fungi</taxon>
        <taxon>Dikarya</taxon>
        <taxon>Ascomycota</taxon>
        <taxon>Pezizomycotina</taxon>
        <taxon>Orbiliomycetes</taxon>
        <taxon>Orbiliales</taxon>
        <taxon>Orbiliaceae</taxon>
        <taxon>Arthrobotrys</taxon>
    </lineage>
</organism>
<dbReference type="AlphaFoldDB" id="A0AAV9VTF0"/>
<reference evidence="2 3" key="1">
    <citation type="submission" date="2023-08" db="EMBL/GenBank/DDBJ databases">
        <authorList>
            <person name="Palmer J.M."/>
        </authorList>
    </citation>
    <scope>NUCLEOTIDE SEQUENCE [LARGE SCALE GENOMIC DNA]</scope>
    <source>
        <strain evidence="2 3">TWF481</strain>
    </source>
</reference>
<proteinExistence type="predicted"/>
<accession>A0AAV9VTF0</accession>
<sequence>MSANSTLPSGFTLSGFTPINIVDLFPTPSSPAPIAPGPLYKNASIQEDCGVASQTTNLGDQNALEEKYKVLEEKYKVLEEKYKGLEEKYKAFENNEKDLMEAVSSLLILHMPIIHGG</sequence>
<dbReference type="EMBL" id="JAVHJL010000012">
    <property type="protein sequence ID" value="KAK6495888.1"/>
    <property type="molecule type" value="Genomic_DNA"/>
</dbReference>
<evidence type="ECO:0000313" key="3">
    <source>
        <dbReference type="Proteomes" id="UP001370758"/>
    </source>
</evidence>
<dbReference type="Proteomes" id="UP001370758">
    <property type="component" value="Unassembled WGS sequence"/>
</dbReference>
<protein>
    <submittedName>
        <fullName evidence="2">Uncharacterized protein</fullName>
    </submittedName>
</protein>